<protein>
    <submittedName>
        <fullName evidence="1">Uncharacterized protein</fullName>
    </submittedName>
</protein>
<dbReference type="OrthoDB" id="4827574at2"/>
<keyword evidence="2" id="KW-1185">Reference proteome</keyword>
<dbReference type="Proteomes" id="UP000093355">
    <property type="component" value="Unassembled WGS sequence"/>
</dbReference>
<reference evidence="1 2" key="1">
    <citation type="submission" date="2016-05" db="EMBL/GenBank/DDBJ databases">
        <authorList>
            <person name="Lavstsen T."/>
            <person name="Jespersen J.S."/>
        </authorList>
    </citation>
    <scope>NUCLEOTIDE SEQUENCE [LARGE SCALE GENOMIC DNA]</scope>
    <source>
        <strain evidence="1 2">YLB-01</strain>
    </source>
</reference>
<accession>A0A1B9NGM0</accession>
<dbReference type="RefSeq" id="WP_067023274.1">
    <property type="nucleotide sequence ID" value="NZ_CP038256.1"/>
</dbReference>
<name>A0A1B9NGM0_9MICO</name>
<proteinExistence type="predicted"/>
<organism evidence="1 2">
    <name type="scientific">Microbacterium sediminis</name>
    <dbReference type="NCBI Taxonomy" id="904291"/>
    <lineage>
        <taxon>Bacteria</taxon>
        <taxon>Bacillati</taxon>
        <taxon>Actinomycetota</taxon>
        <taxon>Actinomycetes</taxon>
        <taxon>Micrococcales</taxon>
        <taxon>Microbacteriaceae</taxon>
        <taxon>Microbacterium</taxon>
    </lineage>
</organism>
<sequence length="244" mass="25700">MTAQSENPYAPAHAILLLDTEHSGIVPFINELTGEATLPEDVPLPRMKMGVNGVDLDLSVVAAPLQSDLLGFALATSPLRGTLEPAVARHRAHLRILAAPAEPFAVQRALMAATARLASRDDVTAVLLPHQEALTTDVMYVGEAMQRPALTWFRTNAAGQGDGTSIAFTRGMWALGGTDVVLQGVPWTPAEAFSALRAAVATALEAERPPREGDTLEVSGVPHTLETGVDPIDGRPVLRLVAAG</sequence>
<gene>
    <name evidence="1" type="ORF">A7J15_01450</name>
</gene>
<evidence type="ECO:0000313" key="1">
    <source>
        <dbReference type="EMBL" id="OCG75742.1"/>
    </source>
</evidence>
<dbReference type="EMBL" id="LXMD01000012">
    <property type="protein sequence ID" value="OCG75742.1"/>
    <property type="molecule type" value="Genomic_DNA"/>
</dbReference>
<dbReference type="AlphaFoldDB" id="A0A1B9NGM0"/>
<comment type="caution">
    <text evidence="1">The sequence shown here is derived from an EMBL/GenBank/DDBJ whole genome shotgun (WGS) entry which is preliminary data.</text>
</comment>
<evidence type="ECO:0000313" key="2">
    <source>
        <dbReference type="Proteomes" id="UP000093355"/>
    </source>
</evidence>